<protein>
    <submittedName>
        <fullName evidence="2">Uncharacterized protein</fullName>
    </submittedName>
</protein>
<organism evidence="2 3">
    <name type="scientific">Niveibacterium umoris</name>
    <dbReference type="NCBI Taxonomy" id="1193620"/>
    <lineage>
        <taxon>Bacteria</taxon>
        <taxon>Pseudomonadati</taxon>
        <taxon>Pseudomonadota</taxon>
        <taxon>Betaproteobacteria</taxon>
        <taxon>Rhodocyclales</taxon>
        <taxon>Rhodocyclaceae</taxon>
        <taxon>Niveibacterium</taxon>
    </lineage>
</organism>
<feature type="compositionally biased region" description="Polar residues" evidence="1">
    <location>
        <begin position="7"/>
        <end position="31"/>
    </location>
</feature>
<keyword evidence="3" id="KW-1185">Reference proteome</keyword>
<dbReference type="AlphaFoldDB" id="A0A840BL30"/>
<proteinExistence type="predicted"/>
<dbReference type="Proteomes" id="UP000561045">
    <property type="component" value="Unassembled WGS sequence"/>
</dbReference>
<evidence type="ECO:0000313" key="3">
    <source>
        <dbReference type="Proteomes" id="UP000561045"/>
    </source>
</evidence>
<name>A0A840BL30_9RHOO</name>
<accession>A0A840BL30</accession>
<comment type="caution">
    <text evidence="2">The sequence shown here is derived from an EMBL/GenBank/DDBJ whole genome shotgun (WGS) entry which is preliminary data.</text>
</comment>
<evidence type="ECO:0000313" key="2">
    <source>
        <dbReference type="EMBL" id="MBB4013313.1"/>
    </source>
</evidence>
<evidence type="ECO:0000256" key="1">
    <source>
        <dbReference type="SAM" id="MobiDB-lite"/>
    </source>
</evidence>
<feature type="region of interest" description="Disordered" evidence="1">
    <location>
        <begin position="1"/>
        <end position="32"/>
    </location>
</feature>
<sequence>MKLTPTCGHTRQNQTDSDTTMNCQTHEQNGNRLPHPKDLSLPFFAYGVFKPGELAFLQIKEFVSLCFEGTVDGQLKIRDGLPIAAIELPGRLDGVLIQFRTECQLAAYQRISDLEPEKQYRWGTADAGGQIVNLLVGISPDKGSHALEEAWDGRKDPLFTDALEVVEETLKQNRGEKSPTDLKPLFRLEMAYLLLWSSIERYASLRYHLRDKATEKVLRIASEPAFVAALRKFAPSDKRSVQRADDPKKKSILDPEKPLEAMKYYYQVRSNLVHRGKGALGDHDRLAKSLGELLSIFRYTLKAAFDDSKFEGEH</sequence>
<gene>
    <name evidence="2" type="ORF">GGR36_002659</name>
</gene>
<dbReference type="RefSeq" id="WP_183635203.1">
    <property type="nucleotide sequence ID" value="NZ_BAABLE010000005.1"/>
</dbReference>
<reference evidence="2 3" key="1">
    <citation type="submission" date="2020-08" db="EMBL/GenBank/DDBJ databases">
        <title>Genomic Encyclopedia of Type Strains, Phase IV (KMG-IV): sequencing the most valuable type-strain genomes for metagenomic binning, comparative biology and taxonomic classification.</title>
        <authorList>
            <person name="Goeker M."/>
        </authorList>
    </citation>
    <scope>NUCLEOTIDE SEQUENCE [LARGE SCALE GENOMIC DNA]</scope>
    <source>
        <strain evidence="2 3">DSM 106739</strain>
    </source>
</reference>
<dbReference type="EMBL" id="JACIET010000002">
    <property type="protein sequence ID" value="MBB4013313.1"/>
    <property type="molecule type" value="Genomic_DNA"/>
</dbReference>